<reference evidence="2" key="1">
    <citation type="submission" date="2021-02" db="EMBL/GenBank/DDBJ databases">
        <title>Natrosporangium hydrolyticum gen. nov., sp. nov, a haloalkaliphilic actinobacterium from a soda solonchak soil.</title>
        <authorList>
            <person name="Sorokin D.Y."/>
            <person name="Khijniak T.V."/>
            <person name="Zakharycheva A.P."/>
            <person name="Boueva O.V."/>
            <person name="Ariskina E.V."/>
            <person name="Hahnke R.L."/>
            <person name="Bunk B."/>
            <person name="Sproer C."/>
            <person name="Schumann P."/>
            <person name="Evtushenko L.I."/>
            <person name="Kublanov I.V."/>
        </authorList>
    </citation>
    <scope>NUCLEOTIDE SEQUENCE</scope>
    <source>
        <strain evidence="2">DSM 106523</strain>
    </source>
</reference>
<sequence length="195" mass="21538">MLFFGLALLIGGVVVLYRYRVEIVDLLLRPLVPAWLRRLLVPVGAWLRRVAAWARPVAARLGPYLEPLRPWHDRLVGLQRRLASLLGLPRRLASLARVVGWLRRPPWPWRRAAGRGGGAHSPRAAAPGRVRRPLVGGRGVTAGRRVAGRGSGRRVYTPPRPAPGADGTLVRWVPGRAAVPSHADAVEARHRRDDD</sequence>
<dbReference type="KEGG" id="nhy:JQS43_02590"/>
<gene>
    <name evidence="2" type="ORF">JQS43_02590</name>
</gene>
<dbReference type="RefSeq" id="WP_239677453.1">
    <property type="nucleotide sequence ID" value="NZ_CP070499.1"/>
</dbReference>
<evidence type="ECO:0000256" key="1">
    <source>
        <dbReference type="SAM" id="MobiDB-lite"/>
    </source>
</evidence>
<name>A0A895YCP1_9ACTN</name>
<evidence type="ECO:0000313" key="2">
    <source>
        <dbReference type="EMBL" id="QSB15271.1"/>
    </source>
</evidence>
<evidence type="ECO:0000313" key="3">
    <source>
        <dbReference type="Proteomes" id="UP000662857"/>
    </source>
</evidence>
<dbReference type="EMBL" id="CP070499">
    <property type="protein sequence ID" value="QSB15271.1"/>
    <property type="molecule type" value="Genomic_DNA"/>
</dbReference>
<dbReference type="Proteomes" id="UP000662857">
    <property type="component" value="Chromosome"/>
</dbReference>
<proteinExistence type="predicted"/>
<dbReference type="AlphaFoldDB" id="A0A895YCP1"/>
<protein>
    <submittedName>
        <fullName evidence="2">Uncharacterized protein</fullName>
    </submittedName>
</protein>
<feature type="region of interest" description="Disordered" evidence="1">
    <location>
        <begin position="113"/>
        <end position="169"/>
    </location>
</feature>
<accession>A0A895YCP1</accession>
<organism evidence="2 3">
    <name type="scientific">Natronosporangium hydrolyticum</name>
    <dbReference type="NCBI Taxonomy" id="2811111"/>
    <lineage>
        <taxon>Bacteria</taxon>
        <taxon>Bacillati</taxon>
        <taxon>Actinomycetota</taxon>
        <taxon>Actinomycetes</taxon>
        <taxon>Micromonosporales</taxon>
        <taxon>Micromonosporaceae</taxon>
        <taxon>Natronosporangium</taxon>
    </lineage>
</organism>
<keyword evidence="3" id="KW-1185">Reference proteome</keyword>